<gene>
    <name evidence="1" type="ORF">AWN90_34770</name>
</gene>
<organism evidence="1 2">
    <name type="scientific">Nocardia terpenica</name>
    <dbReference type="NCBI Taxonomy" id="455432"/>
    <lineage>
        <taxon>Bacteria</taxon>
        <taxon>Bacillati</taxon>
        <taxon>Actinomycetota</taxon>
        <taxon>Actinomycetes</taxon>
        <taxon>Mycobacteriales</taxon>
        <taxon>Nocardiaceae</taxon>
        <taxon>Nocardia</taxon>
    </lineage>
</organism>
<accession>A0A164MWL6</accession>
<evidence type="ECO:0000313" key="1">
    <source>
        <dbReference type="EMBL" id="KZM73737.1"/>
    </source>
</evidence>
<dbReference type="AlphaFoldDB" id="A0A164MWL6"/>
<evidence type="ECO:0000313" key="2">
    <source>
        <dbReference type="Proteomes" id="UP000076512"/>
    </source>
</evidence>
<comment type="caution">
    <text evidence="1">The sequence shown here is derived from an EMBL/GenBank/DDBJ whole genome shotgun (WGS) entry which is preliminary data.</text>
</comment>
<proteinExistence type="predicted"/>
<protein>
    <submittedName>
        <fullName evidence="1">Uncharacterized protein</fullName>
    </submittedName>
</protein>
<dbReference type="STRING" id="455432.AWN90_34770"/>
<dbReference type="Proteomes" id="UP000076512">
    <property type="component" value="Unassembled WGS sequence"/>
</dbReference>
<sequence>MRERPRAAVFAAAAVVLAIVIVALGWAYPPRAAVISTDRLGPDSGEPVADYLARARESLRGSDTGEHWALVSFVAGAVPGAIAEYAGGLRISQVLYHVPIDRVFTPVIAIAVPAGDAVAVASARWAASALAQPDSADERSGRVAAVAAARLHAGCACVAALVVRGRLGELRELAAHTGIRAVQALPADAPDGAFAVTPLLPEQVGVAAPGPDDGPVPDR</sequence>
<name>A0A164MWL6_9NOCA</name>
<dbReference type="RefSeq" id="WP_067591671.1">
    <property type="nucleotide sequence ID" value="NZ_JABMCZ010000001.1"/>
</dbReference>
<dbReference type="EMBL" id="LWGR01000007">
    <property type="protein sequence ID" value="KZM73737.1"/>
    <property type="molecule type" value="Genomic_DNA"/>
</dbReference>
<reference evidence="1 2" key="1">
    <citation type="submission" date="2016-04" db="EMBL/GenBank/DDBJ databases">
        <authorList>
            <person name="Evans L.H."/>
            <person name="Alamgir A."/>
            <person name="Owens N."/>
            <person name="Weber N.D."/>
            <person name="Virtaneva K."/>
            <person name="Barbian K."/>
            <person name="Babar A."/>
            <person name="Rosenke K."/>
        </authorList>
    </citation>
    <scope>NUCLEOTIDE SEQUENCE [LARGE SCALE GENOMIC DNA]</scope>
    <source>
        <strain evidence="1 2">IFM 0406</strain>
    </source>
</reference>
<keyword evidence="2" id="KW-1185">Reference proteome</keyword>
<dbReference type="OrthoDB" id="4775484at2"/>